<dbReference type="RefSeq" id="WP_200174869.1">
    <property type="nucleotide sequence ID" value="NZ_BAABKQ010000001.1"/>
</dbReference>
<reference evidence="2" key="1">
    <citation type="journal article" date="2019" name="Int. J. Syst. Evol. Microbiol.">
        <title>The Global Catalogue of Microorganisms (GCM) 10K type strain sequencing project: providing services to taxonomists for standard genome sequencing and annotation.</title>
        <authorList>
            <consortium name="The Broad Institute Genomics Platform"/>
            <consortium name="The Broad Institute Genome Sequencing Center for Infectious Disease"/>
            <person name="Wu L."/>
            <person name="Ma J."/>
        </authorList>
    </citation>
    <scope>NUCLEOTIDE SEQUENCE [LARGE SCALE GENOMIC DNA]</scope>
    <source>
        <strain evidence="2">JCM 18542</strain>
    </source>
</reference>
<gene>
    <name evidence="1" type="ORF">GCM10023353_03440</name>
</gene>
<dbReference type="Proteomes" id="UP001500839">
    <property type="component" value="Unassembled WGS sequence"/>
</dbReference>
<accession>A0ABP9C2Z6</accession>
<protein>
    <submittedName>
        <fullName evidence="1">Uncharacterized protein</fullName>
    </submittedName>
</protein>
<comment type="caution">
    <text evidence="1">The sequence shown here is derived from an EMBL/GenBank/DDBJ whole genome shotgun (WGS) entry which is preliminary data.</text>
</comment>
<sequence>MQRITCNQCGTAVLAEKYSAQHTSIQWLDDAASTCPRLQMENSAALGDGKRGTTDRVCPALHATIDQAVRDRTLTVTRRAEPVPGRLT</sequence>
<evidence type="ECO:0000313" key="1">
    <source>
        <dbReference type="EMBL" id="GAA4804257.1"/>
    </source>
</evidence>
<organism evidence="1 2">
    <name type="scientific">Tomitella cavernea</name>
    <dbReference type="NCBI Taxonomy" id="1387982"/>
    <lineage>
        <taxon>Bacteria</taxon>
        <taxon>Bacillati</taxon>
        <taxon>Actinomycetota</taxon>
        <taxon>Actinomycetes</taxon>
        <taxon>Mycobacteriales</taxon>
        <taxon>Tomitella</taxon>
    </lineage>
</organism>
<name>A0ABP9C2Z6_9ACTN</name>
<dbReference type="EMBL" id="BAABKQ010000001">
    <property type="protein sequence ID" value="GAA4804257.1"/>
    <property type="molecule type" value="Genomic_DNA"/>
</dbReference>
<proteinExistence type="predicted"/>
<keyword evidence="2" id="KW-1185">Reference proteome</keyword>
<evidence type="ECO:0000313" key="2">
    <source>
        <dbReference type="Proteomes" id="UP001500839"/>
    </source>
</evidence>